<evidence type="ECO:0000256" key="3">
    <source>
        <dbReference type="ARBA" id="ARBA00022448"/>
    </source>
</evidence>
<evidence type="ECO:0000256" key="5">
    <source>
        <dbReference type="ARBA" id="ARBA00022737"/>
    </source>
</evidence>
<keyword evidence="7 10" id="KW-1133">Transmembrane helix</keyword>
<evidence type="ECO:0000259" key="11">
    <source>
        <dbReference type="PROSITE" id="PS50105"/>
    </source>
</evidence>
<dbReference type="EnsemblMetazoa" id="XM_020003024.1">
    <property type="protein sequence ID" value="XP_019858583.1"/>
    <property type="gene ID" value="LOC109586810"/>
</dbReference>
<name>A0AAN0JP37_AMPQE</name>
<proteinExistence type="inferred from homology"/>
<dbReference type="RefSeq" id="XP_019858583.1">
    <property type="nucleotide sequence ID" value="XM_020003024.1"/>
</dbReference>
<organism evidence="12 13">
    <name type="scientific">Amphimedon queenslandica</name>
    <name type="common">Sponge</name>
    <dbReference type="NCBI Taxonomy" id="400682"/>
    <lineage>
        <taxon>Eukaryota</taxon>
        <taxon>Metazoa</taxon>
        <taxon>Porifera</taxon>
        <taxon>Demospongiae</taxon>
        <taxon>Heteroscleromorpha</taxon>
        <taxon>Haplosclerida</taxon>
        <taxon>Niphatidae</taxon>
        <taxon>Amphimedon</taxon>
    </lineage>
</organism>
<dbReference type="GO" id="GO:0005743">
    <property type="term" value="C:mitochondrial inner membrane"/>
    <property type="evidence" value="ECO:0007669"/>
    <property type="project" value="UniProtKB-SubCell"/>
</dbReference>
<evidence type="ECO:0000256" key="2">
    <source>
        <dbReference type="ARBA" id="ARBA00006375"/>
    </source>
</evidence>
<dbReference type="InterPro" id="IPR044677">
    <property type="entry name" value="SLC25A3/Pic2/Mir1-like"/>
</dbReference>
<dbReference type="GO" id="GO:1990547">
    <property type="term" value="P:mitochondrial phosphate ion transmembrane transport"/>
    <property type="evidence" value="ECO:0007669"/>
    <property type="project" value="InterPro"/>
</dbReference>
<keyword evidence="9 10" id="KW-0472">Membrane</keyword>
<dbReference type="InterPro" id="IPR013761">
    <property type="entry name" value="SAM/pointed_sf"/>
</dbReference>
<dbReference type="GeneID" id="109586810"/>
<evidence type="ECO:0000256" key="10">
    <source>
        <dbReference type="SAM" id="Phobius"/>
    </source>
</evidence>
<evidence type="ECO:0000313" key="13">
    <source>
        <dbReference type="Proteomes" id="UP000007879"/>
    </source>
</evidence>
<dbReference type="PROSITE" id="PS50105">
    <property type="entry name" value="SAM_DOMAIN"/>
    <property type="match status" value="1"/>
</dbReference>
<dbReference type="PANTHER" id="PTHR45671">
    <property type="entry name" value="SOLUTE CARRIER FAMILY 25 (MITOCHONDRIAL CARRIER PHOSPHATE CARRIER), MEMBER 3, LIKE-RELATED-RELATED"/>
    <property type="match status" value="1"/>
</dbReference>
<dbReference type="GO" id="GO:0005315">
    <property type="term" value="F:phosphate transmembrane transporter activity"/>
    <property type="evidence" value="ECO:0007669"/>
    <property type="project" value="InterPro"/>
</dbReference>
<dbReference type="InterPro" id="IPR023395">
    <property type="entry name" value="MCP_dom_sf"/>
</dbReference>
<evidence type="ECO:0000256" key="9">
    <source>
        <dbReference type="ARBA" id="ARBA00023136"/>
    </source>
</evidence>
<dbReference type="Proteomes" id="UP000007879">
    <property type="component" value="Unassembled WGS sequence"/>
</dbReference>
<evidence type="ECO:0000256" key="8">
    <source>
        <dbReference type="ARBA" id="ARBA00023128"/>
    </source>
</evidence>
<evidence type="ECO:0000256" key="6">
    <source>
        <dbReference type="ARBA" id="ARBA00022792"/>
    </source>
</evidence>
<keyword evidence="3" id="KW-0813">Transport</keyword>
<dbReference type="PANTHER" id="PTHR45671:SF10">
    <property type="entry name" value="SOLUTE CARRIER FAMILY 25 MEMBER 3"/>
    <property type="match status" value="1"/>
</dbReference>
<accession>A0AAN0JP37</accession>
<dbReference type="Gene3D" id="1.10.150.50">
    <property type="entry name" value="Transcription Factor, Ets-1"/>
    <property type="match status" value="1"/>
</dbReference>
<dbReference type="SUPFAM" id="SSF103506">
    <property type="entry name" value="Mitochondrial carrier"/>
    <property type="match status" value="1"/>
</dbReference>
<dbReference type="CDD" id="cd09487">
    <property type="entry name" value="SAM_superfamily"/>
    <property type="match status" value="1"/>
</dbReference>
<keyword evidence="8" id="KW-0496">Mitochondrion</keyword>
<comment type="similarity">
    <text evidence="2">Belongs to the mitochondrial carrier (TC 2.A.29) family.</text>
</comment>
<dbReference type="Pfam" id="PF00536">
    <property type="entry name" value="SAM_1"/>
    <property type="match status" value="1"/>
</dbReference>
<keyword evidence="4 10" id="KW-0812">Transmembrane</keyword>
<comment type="subcellular location">
    <subcellularLocation>
        <location evidence="1">Mitochondrion inner membrane</location>
        <topology evidence="1">Multi-pass membrane protein</topology>
    </subcellularLocation>
</comment>
<keyword evidence="13" id="KW-1185">Reference proteome</keyword>
<evidence type="ECO:0000256" key="4">
    <source>
        <dbReference type="ARBA" id="ARBA00022692"/>
    </source>
</evidence>
<feature type="domain" description="SAM" evidence="11">
    <location>
        <begin position="214"/>
        <end position="278"/>
    </location>
</feature>
<sequence>MSLRQPQQVVQLAVTFTSGYIAGIFCTLVSHPFDTVVSKLNSDIGSSPWQTFKNLGFSGMWKEKLTPDQISAVIYDSTATANLLQNDLLLPKNTSNWLDEVNLTKKTPLKVHQIYESFTYEQFDPKEVSPSMSVQHPVDTHPPPPLPPRRGIILPPLSPPSPLISPVQVSTQNNCAYGIAKWQESPVHAATEGKQPVSKMGQYFDMNRRLLADYDALKIGEFLGLMGLKQYAATFSHESVDGKLFFELDDVMLEEDLGVTSRLHRLRMMRIIKGEQHVNDFLTAYRLH</sequence>
<reference evidence="13" key="1">
    <citation type="journal article" date="2010" name="Nature">
        <title>The Amphimedon queenslandica genome and the evolution of animal complexity.</title>
        <authorList>
            <person name="Srivastava M."/>
            <person name="Simakov O."/>
            <person name="Chapman J."/>
            <person name="Fahey B."/>
            <person name="Gauthier M.E."/>
            <person name="Mitros T."/>
            <person name="Richards G.S."/>
            <person name="Conaco C."/>
            <person name="Dacre M."/>
            <person name="Hellsten U."/>
            <person name="Larroux C."/>
            <person name="Putnam N.H."/>
            <person name="Stanke M."/>
            <person name="Adamska M."/>
            <person name="Darling A."/>
            <person name="Degnan S.M."/>
            <person name="Oakley T.H."/>
            <person name="Plachetzki D.C."/>
            <person name="Zhai Y."/>
            <person name="Adamski M."/>
            <person name="Calcino A."/>
            <person name="Cummins S.F."/>
            <person name="Goodstein D.M."/>
            <person name="Harris C."/>
            <person name="Jackson D.J."/>
            <person name="Leys S.P."/>
            <person name="Shu S."/>
            <person name="Woodcroft B.J."/>
            <person name="Vervoort M."/>
            <person name="Kosik K.S."/>
            <person name="Manning G."/>
            <person name="Degnan B.M."/>
            <person name="Rokhsar D.S."/>
        </authorList>
    </citation>
    <scope>NUCLEOTIDE SEQUENCE [LARGE SCALE GENOMIC DNA]</scope>
</reference>
<evidence type="ECO:0000313" key="12">
    <source>
        <dbReference type="EnsemblMetazoa" id="XP_019858583.1"/>
    </source>
</evidence>
<protein>
    <recommendedName>
        <fullName evidence="11">SAM domain-containing protein</fullName>
    </recommendedName>
</protein>
<keyword evidence="6" id="KW-0999">Mitochondrion inner membrane</keyword>
<feature type="transmembrane region" description="Helical" evidence="10">
    <location>
        <begin position="12"/>
        <end position="33"/>
    </location>
</feature>
<dbReference type="SUPFAM" id="SSF47769">
    <property type="entry name" value="SAM/Pointed domain"/>
    <property type="match status" value="1"/>
</dbReference>
<keyword evidence="5" id="KW-0677">Repeat</keyword>
<dbReference type="InterPro" id="IPR001660">
    <property type="entry name" value="SAM"/>
</dbReference>
<reference evidence="12" key="2">
    <citation type="submission" date="2024-06" db="UniProtKB">
        <authorList>
            <consortium name="EnsemblMetazoa"/>
        </authorList>
    </citation>
    <scope>IDENTIFICATION</scope>
</reference>
<evidence type="ECO:0000256" key="1">
    <source>
        <dbReference type="ARBA" id="ARBA00004448"/>
    </source>
</evidence>
<dbReference type="AlphaFoldDB" id="A0AAN0JP37"/>
<dbReference type="KEGG" id="aqu:109586810"/>
<dbReference type="SMART" id="SM00454">
    <property type="entry name" value="SAM"/>
    <property type="match status" value="1"/>
</dbReference>
<evidence type="ECO:0000256" key="7">
    <source>
        <dbReference type="ARBA" id="ARBA00022989"/>
    </source>
</evidence>